<keyword evidence="4" id="KW-1185">Reference proteome</keyword>
<feature type="transmembrane region" description="Helical" evidence="1">
    <location>
        <begin position="74"/>
        <end position="93"/>
    </location>
</feature>
<feature type="domain" description="SPW repeat-containing integral membrane" evidence="2">
    <location>
        <begin position="21"/>
        <end position="112"/>
    </location>
</feature>
<keyword evidence="1" id="KW-0812">Transmembrane</keyword>
<sequence>MHRSHIEPPWPPRTDEILLAALQHAAGTALLVAAWVLIVAGHARAAASALPPGLMVLVLSGIDPARIRPAIERAVVILGGGTVLAPWLFGFAANDAATWAHVVLGAVAAGSAATRLRLARAS</sequence>
<organism evidence="3 4">
    <name type="scientific">Methylobacterium currus</name>
    <dbReference type="NCBI Taxonomy" id="2051553"/>
    <lineage>
        <taxon>Bacteria</taxon>
        <taxon>Pseudomonadati</taxon>
        <taxon>Pseudomonadota</taxon>
        <taxon>Alphaproteobacteria</taxon>
        <taxon>Hyphomicrobiales</taxon>
        <taxon>Methylobacteriaceae</taxon>
        <taxon>Methylobacterium</taxon>
    </lineage>
</organism>
<feature type="transmembrane region" description="Helical" evidence="1">
    <location>
        <begin position="21"/>
        <end position="39"/>
    </location>
</feature>
<dbReference type="RefSeq" id="WP_099956707.1">
    <property type="nucleotide sequence ID" value="NZ_CP028843.1"/>
</dbReference>
<dbReference type="EMBL" id="CP028843">
    <property type="protein sequence ID" value="AWB24998.1"/>
    <property type="molecule type" value="Genomic_DNA"/>
</dbReference>
<evidence type="ECO:0000313" key="3">
    <source>
        <dbReference type="EMBL" id="AWB24998.1"/>
    </source>
</evidence>
<accession>A0A2R4WU00</accession>
<feature type="transmembrane region" description="Helical" evidence="1">
    <location>
        <begin position="45"/>
        <end position="62"/>
    </location>
</feature>
<name>A0A2R4WU00_9HYPH</name>
<keyword evidence="1" id="KW-0472">Membrane</keyword>
<keyword evidence="1" id="KW-1133">Transmembrane helix</keyword>
<gene>
    <name evidence="3" type="ORF">DA075_20805</name>
</gene>
<reference evidence="3 4" key="1">
    <citation type="submission" date="2018-04" db="EMBL/GenBank/DDBJ databases">
        <title>Methylobacterium sp. PR1016A genome.</title>
        <authorList>
            <person name="Park W."/>
        </authorList>
    </citation>
    <scope>NUCLEOTIDE SEQUENCE [LARGE SCALE GENOMIC DNA]</scope>
    <source>
        <strain evidence="3 4">PR1016A</strain>
    </source>
</reference>
<proteinExistence type="predicted"/>
<dbReference type="Pfam" id="PF03779">
    <property type="entry name" value="SPW"/>
    <property type="match status" value="1"/>
</dbReference>
<protein>
    <recommendedName>
        <fullName evidence="2">SPW repeat-containing integral membrane domain-containing protein</fullName>
    </recommendedName>
</protein>
<dbReference type="AlphaFoldDB" id="A0A2R4WU00"/>
<dbReference type="OrthoDB" id="166183at2"/>
<dbReference type="InterPro" id="IPR005530">
    <property type="entry name" value="SPW"/>
</dbReference>
<feature type="transmembrane region" description="Helical" evidence="1">
    <location>
        <begin position="99"/>
        <end position="118"/>
    </location>
</feature>
<dbReference type="Proteomes" id="UP000244755">
    <property type="component" value="Chromosome 1"/>
</dbReference>
<evidence type="ECO:0000259" key="2">
    <source>
        <dbReference type="Pfam" id="PF03779"/>
    </source>
</evidence>
<evidence type="ECO:0000313" key="4">
    <source>
        <dbReference type="Proteomes" id="UP000244755"/>
    </source>
</evidence>
<evidence type="ECO:0000256" key="1">
    <source>
        <dbReference type="SAM" id="Phobius"/>
    </source>
</evidence>
<dbReference type="KEGG" id="mee:DA075_20805"/>